<feature type="compositionally biased region" description="Basic and acidic residues" evidence="1">
    <location>
        <begin position="52"/>
        <end position="69"/>
    </location>
</feature>
<feature type="non-terminal residue" evidence="2">
    <location>
        <position position="1"/>
    </location>
</feature>
<dbReference type="EMBL" id="AGNL01007951">
    <property type="protein sequence ID" value="EJK70869.1"/>
    <property type="molecule type" value="Genomic_DNA"/>
</dbReference>
<evidence type="ECO:0000313" key="2">
    <source>
        <dbReference type="EMBL" id="EJK70869.1"/>
    </source>
</evidence>
<feature type="region of interest" description="Disordered" evidence="1">
    <location>
        <begin position="52"/>
        <end position="91"/>
    </location>
</feature>
<reference evidence="2 3" key="1">
    <citation type="journal article" date="2012" name="Genome Biol.">
        <title>Genome and low-iron response of an oceanic diatom adapted to chronic iron limitation.</title>
        <authorList>
            <person name="Lommer M."/>
            <person name="Specht M."/>
            <person name="Roy A.S."/>
            <person name="Kraemer L."/>
            <person name="Andreson R."/>
            <person name="Gutowska M.A."/>
            <person name="Wolf J."/>
            <person name="Bergner S.V."/>
            <person name="Schilhabel M.B."/>
            <person name="Klostermeier U.C."/>
            <person name="Beiko R.G."/>
            <person name="Rosenstiel P."/>
            <person name="Hippler M."/>
            <person name="Laroche J."/>
        </authorList>
    </citation>
    <scope>NUCLEOTIDE SEQUENCE [LARGE SCALE GENOMIC DNA]</scope>
    <source>
        <strain evidence="2 3">CCMP1005</strain>
    </source>
</reference>
<dbReference type="AlphaFoldDB" id="K0T0Z6"/>
<organism evidence="2 3">
    <name type="scientific">Thalassiosira oceanica</name>
    <name type="common">Marine diatom</name>
    <dbReference type="NCBI Taxonomy" id="159749"/>
    <lineage>
        <taxon>Eukaryota</taxon>
        <taxon>Sar</taxon>
        <taxon>Stramenopiles</taxon>
        <taxon>Ochrophyta</taxon>
        <taxon>Bacillariophyta</taxon>
        <taxon>Coscinodiscophyceae</taxon>
        <taxon>Thalassiosirophycidae</taxon>
        <taxon>Thalassiosirales</taxon>
        <taxon>Thalassiosiraceae</taxon>
        <taxon>Thalassiosira</taxon>
    </lineage>
</organism>
<gene>
    <name evidence="2" type="ORF">THAOC_07739</name>
</gene>
<evidence type="ECO:0000313" key="3">
    <source>
        <dbReference type="Proteomes" id="UP000266841"/>
    </source>
</evidence>
<keyword evidence="3" id="KW-1185">Reference proteome</keyword>
<protein>
    <submittedName>
        <fullName evidence="2">Uncharacterized protein</fullName>
    </submittedName>
</protein>
<dbReference type="Proteomes" id="UP000266841">
    <property type="component" value="Unassembled WGS sequence"/>
</dbReference>
<proteinExistence type="predicted"/>
<evidence type="ECO:0000256" key="1">
    <source>
        <dbReference type="SAM" id="MobiDB-lite"/>
    </source>
</evidence>
<name>K0T0Z6_THAOC</name>
<comment type="caution">
    <text evidence="2">The sequence shown here is derived from an EMBL/GenBank/DDBJ whole genome shotgun (WGS) entry which is preliminary data.</text>
</comment>
<accession>K0T0Z6</accession>
<sequence length="208" mass="24526">EYNKAYHCENRDAISAQKKRYYQENRDAKLAYYQDNRDARLAYKKRYYKKNSEQISAKRREKTRYERSRQSKATAESLRSRQHEYRSSDSESLHAKHLLFPELEQSEEDGKLVIDFITPYPDDLEDKPILNDSDALTKYGITSGSEFIYPLRVHVSQVHPKDLQRTDGDALLLPNKRIDEETKIKAGIEGMWRGSKRSDHDRVYMGID</sequence>
<feature type="compositionally biased region" description="Basic and acidic residues" evidence="1">
    <location>
        <begin position="78"/>
        <end position="91"/>
    </location>
</feature>